<evidence type="ECO:0000313" key="2">
    <source>
        <dbReference type="Proteomes" id="UP001054889"/>
    </source>
</evidence>
<evidence type="ECO:0000313" key="1">
    <source>
        <dbReference type="EMBL" id="GJN05087.1"/>
    </source>
</evidence>
<protein>
    <submittedName>
        <fullName evidence="1">Uncharacterized protein</fullName>
    </submittedName>
</protein>
<sequence>MALCLCPSGGYRFSGASGPVGHRDETHYRGKVLPLTNCLRSQPPHLFPHSVRGIFVNYQDHNNPHFFARPKATPECPQIDDWFDFIKQDKKYNWTNIVDHSNGLALYFDEDDGSFYVCNPLM</sequence>
<reference evidence="1" key="2">
    <citation type="submission" date="2021-12" db="EMBL/GenBank/DDBJ databases">
        <title>Resequencing data analysis of finger millet.</title>
        <authorList>
            <person name="Hatakeyama M."/>
            <person name="Aluri S."/>
            <person name="Balachadran M.T."/>
            <person name="Sivarajan S.R."/>
            <person name="Poveda L."/>
            <person name="Shimizu-Inatsugi R."/>
            <person name="Schlapbach R."/>
            <person name="Sreeman S.M."/>
            <person name="Shimizu K.K."/>
        </authorList>
    </citation>
    <scope>NUCLEOTIDE SEQUENCE</scope>
</reference>
<keyword evidence="2" id="KW-1185">Reference proteome</keyword>
<name>A0AAV5D3C6_ELECO</name>
<accession>A0AAV5D3C6</accession>
<organism evidence="1 2">
    <name type="scientific">Eleusine coracana subsp. coracana</name>
    <dbReference type="NCBI Taxonomy" id="191504"/>
    <lineage>
        <taxon>Eukaryota</taxon>
        <taxon>Viridiplantae</taxon>
        <taxon>Streptophyta</taxon>
        <taxon>Embryophyta</taxon>
        <taxon>Tracheophyta</taxon>
        <taxon>Spermatophyta</taxon>
        <taxon>Magnoliopsida</taxon>
        <taxon>Liliopsida</taxon>
        <taxon>Poales</taxon>
        <taxon>Poaceae</taxon>
        <taxon>PACMAD clade</taxon>
        <taxon>Chloridoideae</taxon>
        <taxon>Cynodonteae</taxon>
        <taxon>Eleusininae</taxon>
        <taxon>Eleusine</taxon>
    </lineage>
</organism>
<gene>
    <name evidence="1" type="primary">ga22688</name>
    <name evidence="1" type="ORF">PR202_ga22688</name>
</gene>
<dbReference type="Proteomes" id="UP001054889">
    <property type="component" value="Unassembled WGS sequence"/>
</dbReference>
<dbReference type="AlphaFoldDB" id="A0AAV5D3C6"/>
<proteinExistence type="predicted"/>
<dbReference type="PANTHER" id="PTHR34591">
    <property type="entry name" value="OS03G0653100 PROTEIN-RELATED"/>
    <property type="match status" value="1"/>
</dbReference>
<dbReference type="PANTHER" id="PTHR34591:SF21">
    <property type="entry name" value="F-BOX DOMAIN CONTAINING PROTEIN, EXPRESSED"/>
    <property type="match status" value="1"/>
</dbReference>
<reference evidence="1" key="1">
    <citation type="journal article" date="2018" name="DNA Res.">
        <title>Multiple hybrid de novo genome assembly of finger millet, an orphan allotetraploid crop.</title>
        <authorList>
            <person name="Hatakeyama M."/>
            <person name="Aluri S."/>
            <person name="Balachadran M.T."/>
            <person name="Sivarajan S.R."/>
            <person name="Patrignani A."/>
            <person name="Gruter S."/>
            <person name="Poveda L."/>
            <person name="Shimizu-Inatsugi R."/>
            <person name="Baeten J."/>
            <person name="Francoijs K.J."/>
            <person name="Nataraja K.N."/>
            <person name="Reddy Y.A.N."/>
            <person name="Phadnis S."/>
            <person name="Ravikumar R.L."/>
            <person name="Schlapbach R."/>
            <person name="Sreeman S.M."/>
            <person name="Shimizu K.K."/>
        </authorList>
    </citation>
    <scope>NUCLEOTIDE SEQUENCE</scope>
</reference>
<comment type="caution">
    <text evidence="1">The sequence shown here is derived from an EMBL/GenBank/DDBJ whole genome shotgun (WGS) entry which is preliminary data.</text>
</comment>
<dbReference type="EMBL" id="BQKI01000011">
    <property type="protein sequence ID" value="GJN05087.1"/>
    <property type="molecule type" value="Genomic_DNA"/>
</dbReference>